<organism evidence="6 7">
    <name type="scientific">Pullulanibacillus camelliae</name>
    <dbReference type="NCBI Taxonomy" id="1707096"/>
    <lineage>
        <taxon>Bacteria</taxon>
        <taxon>Bacillati</taxon>
        <taxon>Bacillota</taxon>
        <taxon>Bacilli</taxon>
        <taxon>Bacillales</taxon>
        <taxon>Sporolactobacillaceae</taxon>
        <taxon>Pullulanibacillus</taxon>
    </lineage>
</organism>
<evidence type="ECO:0000256" key="3">
    <source>
        <dbReference type="SAM" id="SignalP"/>
    </source>
</evidence>
<feature type="compositionally biased region" description="Polar residues" evidence="2">
    <location>
        <begin position="291"/>
        <end position="302"/>
    </location>
</feature>
<dbReference type="InterPro" id="IPR057309">
    <property type="entry name" value="PcsB_CC"/>
</dbReference>
<evidence type="ECO:0000256" key="1">
    <source>
        <dbReference type="ARBA" id="ARBA00022729"/>
    </source>
</evidence>
<dbReference type="EMBL" id="BMIR01000005">
    <property type="protein sequence ID" value="GGE36445.1"/>
    <property type="molecule type" value="Genomic_DNA"/>
</dbReference>
<dbReference type="PANTHER" id="PTHR21666:SF286">
    <property type="entry name" value="LIPOPROTEIN NLPD"/>
    <property type="match status" value="1"/>
</dbReference>
<keyword evidence="7" id="KW-1185">Reference proteome</keyword>
<protein>
    <submittedName>
        <fullName evidence="6">Peptidase M24</fullName>
    </submittedName>
</protein>
<dbReference type="GO" id="GO:0004222">
    <property type="term" value="F:metalloendopeptidase activity"/>
    <property type="evidence" value="ECO:0007669"/>
    <property type="project" value="TreeGrafter"/>
</dbReference>
<evidence type="ECO:0000313" key="7">
    <source>
        <dbReference type="Proteomes" id="UP000628775"/>
    </source>
</evidence>
<sequence>MKGRKTYSIVAIGLSGAIALSFGFSSSALAASGNELKDKINHIEEKQKNNKNDLNKTQGQLDQNKDQQEDLSKQIEQVDSEIKTLTTKINSKQKQVDQTHAEIDKLKASIADTLKRIKARDEVLKKRIQTMYLHGGSIDYIEVLLGSKSFGNFINRVVALKTLADHDTDILNEQKADKVKLDQEKAEQNQKLDEVKANLSDLQTLKQQLSDKKAKQKSMMAELEKQGAELEDKVMDKKEQAEVLTAQKQAAEKAYQLWQEEEKKRKEEEAARKAAEKKAQQQSSSSSSASGTPSHYSQQTSSGGSGVIGWPVEGGYVTSGYGWRNLGGSQEFHDGIDIGKGAGTPIHAVADGVIARAYHSTSYGNCVFLTSYVNGKMMTSVYAHMAQYIVSQNQVVHRGDVIGYMGASGEAEGVHLHFELYNGPWQPDDGSTRHPGSVNPLNYLN</sequence>
<dbReference type="Proteomes" id="UP000628775">
    <property type="component" value="Unassembled WGS sequence"/>
</dbReference>
<feature type="compositionally biased region" description="Low complexity" evidence="2">
    <location>
        <begin position="280"/>
        <end position="290"/>
    </location>
</feature>
<accession>A0A8J2VPL7</accession>
<feature type="chain" id="PRO_5035266692" evidence="3">
    <location>
        <begin position="31"/>
        <end position="445"/>
    </location>
</feature>
<evidence type="ECO:0000313" key="6">
    <source>
        <dbReference type="EMBL" id="GGE36445.1"/>
    </source>
</evidence>
<dbReference type="InterPro" id="IPR050570">
    <property type="entry name" value="Cell_wall_metabolism_enzyme"/>
</dbReference>
<dbReference type="Gene3D" id="6.10.250.3150">
    <property type="match status" value="1"/>
</dbReference>
<proteinExistence type="predicted"/>
<dbReference type="Pfam" id="PF01551">
    <property type="entry name" value="Peptidase_M23"/>
    <property type="match status" value="1"/>
</dbReference>
<evidence type="ECO:0000259" key="5">
    <source>
        <dbReference type="Pfam" id="PF24568"/>
    </source>
</evidence>
<reference evidence="6" key="2">
    <citation type="submission" date="2020-09" db="EMBL/GenBank/DDBJ databases">
        <authorList>
            <person name="Sun Q."/>
            <person name="Zhou Y."/>
        </authorList>
    </citation>
    <scope>NUCLEOTIDE SEQUENCE</scope>
    <source>
        <strain evidence="6">CGMCC 1.15371</strain>
    </source>
</reference>
<dbReference type="CDD" id="cd12797">
    <property type="entry name" value="M23_peptidase"/>
    <property type="match status" value="1"/>
</dbReference>
<dbReference type="SUPFAM" id="SSF51261">
    <property type="entry name" value="Duplicated hybrid motif"/>
    <property type="match status" value="1"/>
</dbReference>
<feature type="domain" description="M23ase beta-sheet core" evidence="4">
    <location>
        <begin position="332"/>
        <end position="422"/>
    </location>
</feature>
<evidence type="ECO:0000259" key="4">
    <source>
        <dbReference type="Pfam" id="PF01551"/>
    </source>
</evidence>
<dbReference type="Pfam" id="PF24568">
    <property type="entry name" value="CC_PcsB"/>
    <property type="match status" value="1"/>
</dbReference>
<feature type="region of interest" description="Disordered" evidence="2">
    <location>
        <begin position="266"/>
        <end position="306"/>
    </location>
</feature>
<dbReference type="PANTHER" id="PTHR21666">
    <property type="entry name" value="PEPTIDASE-RELATED"/>
    <property type="match status" value="1"/>
</dbReference>
<dbReference type="RefSeq" id="WP_188691288.1">
    <property type="nucleotide sequence ID" value="NZ_BMIR01000005.1"/>
</dbReference>
<dbReference type="Gene3D" id="2.70.70.10">
    <property type="entry name" value="Glucose Permease (Domain IIA)"/>
    <property type="match status" value="1"/>
</dbReference>
<name>A0A8J2VPL7_9BACL</name>
<feature type="signal peptide" evidence="3">
    <location>
        <begin position="1"/>
        <end position="30"/>
    </location>
</feature>
<keyword evidence="1 3" id="KW-0732">Signal</keyword>
<dbReference type="AlphaFoldDB" id="A0A8J2VPL7"/>
<comment type="caution">
    <text evidence="6">The sequence shown here is derived from an EMBL/GenBank/DDBJ whole genome shotgun (WGS) entry which is preliminary data.</text>
</comment>
<dbReference type="InterPro" id="IPR016047">
    <property type="entry name" value="M23ase_b-sheet_dom"/>
</dbReference>
<gene>
    <name evidence="6" type="ORF">GCM10011391_14060</name>
</gene>
<feature type="region of interest" description="Disordered" evidence="2">
    <location>
        <begin position="45"/>
        <end position="71"/>
    </location>
</feature>
<reference evidence="6" key="1">
    <citation type="journal article" date="2014" name="Int. J. Syst. Evol. Microbiol.">
        <title>Complete genome sequence of Corynebacterium casei LMG S-19264T (=DSM 44701T), isolated from a smear-ripened cheese.</title>
        <authorList>
            <consortium name="US DOE Joint Genome Institute (JGI-PGF)"/>
            <person name="Walter F."/>
            <person name="Albersmeier A."/>
            <person name="Kalinowski J."/>
            <person name="Ruckert C."/>
        </authorList>
    </citation>
    <scope>NUCLEOTIDE SEQUENCE</scope>
    <source>
        <strain evidence="6">CGMCC 1.15371</strain>
    </source>
</reference>
<dbReference type="InterPro" id="IPR011055">
    <property type="entry name" value="Dup_hybrid_motif"/>
</dbReference>
<feature type="domain" description="Peptidoglycan hydrolase PcsB coiled-coil" evidence="5">
    <location>
        <begin position="110"/>
        <end position="183"/>
    </location>
</feature>
<feature type="compositionally biased region" description="Basic and acidic residues" evidence="2">
    <location>
        <begin position="45"/>
        <end position="54"/>
    </location>
</feature>
<evidence type="ECO:0000256" key="2">
    <source>
        <dbReference type="SAM" id="MobiDB-lite"/>
    </source>
</evidence>
<feature type="compositionally biased region" description="Basic and acidic residues" evidence="2">
    <location>
        <begin position="266"/>
        <end position="279"/>
    </location>
</feature>